<keyword evidence="2" id="KW-1185">Reference proteome</keyword>
<organism evidence="1 2">
    <name type="scientific">Yoonia vestfoldensis SKA53</name>
    <dbReference type="NCBI Taxonomy" id="314232"/>
    <lineage>
        <taxon>Bacteria</taxon>
        <taxon>Pseudomonadati</taxon>
        <taxon>Pseudomonadota</taxon>
        <taxon>Alphaproteobacteria</taxon>
        <taxon>Rhodobacterales</taxon>
        <taxon>Paracoccaceae</taxon>
        <taxon>Yoonia</taxon>
    </lineage>
</organism>
<dbReference type="InterPro" id="IPR036374">
    <property type="entry name" value="OxRdtase_Mopterin-bd_sf"/>
</dbReference>
<name>A3V6V8_9RHOB</name>
<evidence type="ECO:0000313" key="1">
    <source>
        <dbReference type="EMBL" id="EAQ05974.1"/>
    </source>
</evidence>
<accession>A3V6V8</accession>
<comment type="caution">
    <text evidence="1">The sequence shown here is derived from an EMBL/GenBank/DDBJ whole genome shotgun (WGS) entry which is preliminary data.</text>
</comment>
<proteinExistence type="predicted"/>
<dbReference type="Proteomes" id="UP000004507">
    <property type="component" value="Unassembled WGS sequence"/>
</dbReference>
<dbReference type="EMBL" id="AAMS01000006">
    <property type="protein sequence ID" value="EAQ05974.1"/>
    <property type="molecule type" value="Genomic_DNA"/>
</dbReference>
<sequence length="175" mass="19832">MTSSMYIDEKRINDMPLKKYLIGFVSLVLLGGTLPSGAISAMELTIIFDNSAGQIIMTDDQLQAMEQVEIITDTPWTKTPMTYEGPTLWSVLEQAGAIGREFEMIALNDYSIRLAADRITPDWPIVARLQNGKTMSVRDKGPYWVMFPFDQNKDLQTETFFALSIWQLAKIRVID</sequence>
<protein>
    <recommendedName>
        <fullName evidence="3">Oxidoreductase molybdopterin-binding domain-containing protein</fullName>
    </recommendedName>
</protein>
<gene>
    <name evidence="1" type="ORF">SKA53_07711</name>
</gene>
<evidence type="ECO:0008006" key="3">
    <source>
        <dbReference type="Google" id="ProtNLM"/>
    </source>
</evidence>
<dbReference type="SUPFAM" id="SSF56524">
    <property type="entry name" value="Oxidoreductase molybdopterin-binding domain"/>
    <property type="match status" value="1"/>
</dbReference>
<dbReference type="eggNOG" id="COG3915">
    <property type="taxonomic scope" value="Bacteria"/>
</dbReference>
<evidence type="ECO:0000313" key="2">
    <source>
        <dbReference type="Proteomes" id="UP000004507"/>
    </source>
</evidence>
<dbReference type="AlphaFoldDB" id="A3V6V8"/>
<reference evidence="1 2" key="1">
    <citation type="submission" date="2006-01" db="EMBL/GenBank/DDBJ databases">
        <authorList>
            <person name="Hagstrom A."/>
            <person name="Ferriera S."/>
            <person name="Johnson J."/>
            <person name="Kravitz S."/>
            <person name="Halpern A."/>
            <person name="Remington K."/>
            <person name="Beeson K."/>
            <person name="Tran B."/>
            <person name="Rogers Y.-H."/>
            <person name="Friedman R."/>
            <person name="Venter J.C."/>
        </authorList>
    </citation>
    <scope>NUCLEOTIDE SEQUENCE [LARGE SCALE GENOMIC DNA]</scope>
    <source>
        <strain evidence="1 2">SKA53</strain>
    </source>
</reference>
<dbReference type="HOGENOM" id="CLU_110165_3_0_5"/>